<accession>A0ACC2JHR3</accession>
<sequence length="275" mass="28913">MYALQATQAELQTLHALTVELNRLRQAQPHATNGISPQFGQAGLNVQFTTHQTPNHFPHSTVYIPPSPVTRHGGTSYASAIPSGSQDLPEGVSIPPGWTLLPLQRLDGQPLQYHAGTPPVPVASPFDLPHQQHQATAPFSRYNFTPNPNGGVGSSTLSADVHNSTRHSDAQHGTDRNSEASTSRIQREPPNVAAPTPVVPPPPWGSSSHLLFGNRGSSSTMSTTGNPSSGNESTTGARSHAAESSDSDDEGSDASSGKGKAKAVTIEDVEDDDSD</sequence>
<comment type="caution">
    <text evidence="1">The sequence shown here is derived from an EMBL/GenBank/DDBJ whole genome shotgun (WGS) entry which is preliminary data.</text>
</comment>
<evidence type="ECO:0000313" key="2">
    <source>
        <dbReference type="Proteomes" id="UP001153332"/>
    </source>
</evidence>
<protein>
    <submittedName>
        <fullName evidence="1">Uncharacterized protein</fullName>
    </submittedName>
</protein>
<reference evidence="1" key="1">
    <citation type="submission" date="2022-12" db="EMBL/GenBank/DDBJ databases">
        <title>Genome Sequence of Lasiodiplodia mahajangana.</title>
        <authorList>
            <person name="Buettner E."/>
        </authorList>
    </citation>
    <scope>NUCLEOTIDE SEQUENCE</scope>
    <source>
        <strain evidence="1">VT137</strain>
    </source>
</reference>
<name>A0ACC2JHR3_9PEZI</name>
<keyword evidence="2" id="KW-1185">Reference proteome</keyword>
<dbReference type="Proteomes" id="UP001153332">
    <property type="component" value="Unassembled WGS sequence"/>
</dbReference>
<evidence type="ECO:0000313" key="1">
    <source>
        <dbReference type="EMBL" id="KAJ8126899.1"/>
    </source>
</evidence>
<gene>
    <name evidence="1" type="ORF">O1611_g6741</name>
</gene>
<dbReference type="EMBL" id="JAPUUL010001647">
    <property type="protein sequence ID" value="KAJ8126899.1"/>
    <property type="molecule type" value="Genomic_DNA"/>
</dbReference>
<proteinExistence type="predicted"/>
<organism evidence="1 2">
    <name type="scientific">Lasiodiplodia mahajangana</name>
    <dbReference type="NCBI Taxonomy" id="1108764"/>
    <lineage>
        <taxon>Eukaryota</taxon>
        <taxon>Fungi</taxon>
        <taxon>Dikarya</taxon>
        <taxon>Ascomycota</taxon>
        <taxon>Pezizomycotina</taxon>
        <taxon>Dothideomycetes</taxon>
        <taxon>Dothideomycetes incertae sedis</taxon>
        <taxon>Botryosphaeriales</taxon>
        <taxon>Botryosphaeriaceae</taxon>
        <taxon>Lasiodiplodia</taxon>
    </lineage>
</organism>